<dbReference type="PROSITE" id="PS00262">
    <property type="entry name" value="INSULIN"/>
    <property type="match status" value="1"/>
</dbReference>
<name>A0A2G5UZT4_9PELO</name>
<dbReference type="InterPro" id="IPR036438">
    <property type="entry name" value="Insulin-like_sf"/>
</dbReference>
<evidence type="ECO:0000313" key="7">
    <source>
        <dbReference type="EMBL" id="PIC45010.1"/>
    </source>
</evidence>
<protein>
    <recommendedName>
        <fullName evidence="9">Insulin-like domain-containing protein</fullName>
    </recommendedName>
</protein>
<dbReference type="InterPro" id="IPR022353">
    <property type="entry name" value="Insulin_CS"/>
</dbReference>
<keyword evidence="5" id="KW-1015">Disulfide bond</keyword>
<dbReference type="GO" id="GO:0005179">
    <property type="term" value="F:hormone activity"/>
    <property type="evidence" value="ECO:0007669"/>
    <property type="project" value="InterPro"/>
</dbReference>
<feature type="signal peptide" evidence="6">
    <location>
        <begin position="1"/>
        <end position="16"/>
    </location>
</feature>
<keyword evidence="4 6" id="KW-0732">Signal</keyword>
<reference evidence="8" key="1">
    <citation type="submission" date="2017-10" db="EMBL/GenBank/DDBJ databases">
        <title>Rapid genome shrinkage in a self-fertile nematode reveals novel sperm competition proteins.</title>
        <authorList>
            <person name="Yin D."/>
            <person name="Schwarz E.M."/>
            <person name="Thomas C.G."/>
            <person name="Felde R.L."/>
            <person name="Korf I.F."/>
            <person name="Cutter A.D."/>
            <person name="Schartner C.M."/>
            <person name="Ralston E.J."/>
            <person name="Meyer B.J."/>
            <person name="Haag E.S."/>
        </authorList>
    </citation>
    <scope>NUCLEOTIDE SEQUENCE [LARGE SCALE GENOMIC DNA]</scope>
    <source>
        <strain evidence="8">JU1422</strain>
    </source>
</reference>
<dbReference type="Pfam" id="PF03488">
    <property type="entry name" value="Ins_beta"/>
    <property type="match status" value="1"/>
</dbReference>
<keyword evidence="8" id="KW-1185">Reference proteome</keyword>
<evidence type="ECO:0000256" key="4">
    <source>
        <dbReference type="ARBA" id="ARBA00022729"/>
    </source>
</evidence>
<proteinExistence type="inferred from homology"/>
<dbReference type="OrthoDB" id="5799897at2759"/>
<dbReference type="GO" id="GO:0005576">
    <property type="term" value="C:extracellular region"/>
    <property type="evidence" value="ECO:0007669"/>
    <property type="project" value="UniProtKB-SubCell"/>
</dbReference>
<evidence type="ECO:0000256" key="1">
    <source>
        <dbReference type="ARBA" id="ARBA00004613"/>
    </source>
</evidence>
<comment type="caution">
    <text evidence="7">The sequence shown here is derived from an EMBL/GenBank/DDBJ whole genome shotgun (WGS) entry which is preliminary data.</text>
</comment>
<accession>A0A2G5UZT4</accession>
<evidence type="ECO:0000256" key="2">
    <source>
        <dbReference type="ARBA" id="ARBA00009034"/>
    </source>
</evidence>
<gene>
    <name evidence="7" type="primary">Cni-ins-15</name>
    <name evidence="7" type="synonym">Cnig_chr_II.g5180</name>
    <name evidence="7" type="ORF">B9Z55_005180</name>
</gene>
<keyword evidence="3" id="KW-0964">Secreted</keyword>
<dbReference type="InterPro" id="IPR003235">
    <property type="entry name" value="Nem_insulin-like_b-type"/>
</dbReference>
<organism evidence="7 8">
    <name type="scientific">Caenorhabditis nigoni</name>
    <dbReference type="NCBI Taxonomy" id="1611254"/>
    <lineage>
        <taxon>Eukaryota</taxon>
        <taxon>Metazoa</taxon>
        <taxon>Ecdysozoa</taxon>
        <taxon>Nematoda</taxon>
        <taxon>Chromadorea</taxon>
        <taxon>Rhabditida</taxon>
        <taxon>Rhabditina</taxon>
        <taxon>Rhabditomorpha</taxon>
        <taxon>Rhabditoidea</taxon>
        <taxon>Rhabditidae</taxon>
        <taxon>Peloderinae</taxon>
        <taxon>Caenorhabditis</taxon>
    </lineage>
</organism>
<dbReference type="SUPFAM" id="SSF56994">
    <property type="entry name" value="Insulin-like"/>
    <property type="match status" value="1"/>
</dbReference>
<comment type="similarity">
    <text evidence="2">Belongs to the insulin family.</text>
</comment>
<dbReference type="Proteomes" id="UP000230233">
    <property type="component" value="Chromosome II"/>
</dbReference>
<dbReference type="AlphaFoldDB" id="A0A2G5UZT4"/>
<evidence type="ECO:0000256" key="6">
    <source>
        <dbReference type="SAM" id="SignalP"/>
    </source>
</evidence>
<evidence type="ECO:0008006" key="9">
    <source>
        <dbReference type="Google" id="ProtNLM"/>
    </source>
</evidence>
<comment type="subcellular location">
    <subcellularLocation>
        <location evidence="1">Secreted</location>
    </subcellularLocation>
</comment>
<dbReference type="EMBL" id="PDUG01000002">
    <property type="protein sequence ID" value="PIC45010.1"/>
    <property type="molecule type" value="Genomic_DNA"/>
</dbReference>
<dbReference type="STRING" id="1611254.A0A2G5UZT4"/>
<feature type="chain" id="PRO_5013727754" description="Insulin-like domain-containing protein" evidence="6">
    <location>
        <begin position="17"/>
        <end position="103"/>
    </location>
</feature>
<evidence type="ECO:0000256" key="5">
    <source>
        <dbReference type="ARBA" id="ARBA00023157"/>
    </source>
</evidence>
<sequence length="103" mass="11821">MRFLVALLALILVVHGFSDGFFQPHVNKHHVYRTCGESLNRRVSFLCNGGRIQADILNTLNCCSMGCTDRQLYSWCEYRKLRTSSRIKGIFFRDLINLHGGNV</sequence>
<evidence type="ECO:0000256" key="3">
    <source>
        <dbReference type="ARBA" id="ARBA00022525"/>
    </source>
</evidence>
<evidence type="ECO:0000313" key="8">
    <source>
        <dbReference type="Proteomes" id="UP000230233"/>
    </source>
</evidence>